<name>A0A4U0NMK1_9ACTN</name>
<keyword evidence="2" id="KW-1185">Reference proteome</keyword>
<dbReference type="OrthoDB" id="4332791at2"/>
<accession>A0A4U0NMK1</accession>
<evidence type="ECO:0000313" key="1">
    <source>
        <dbReference type="EMBL" id="TJZ55597.1"/>
    </source>
</evidence>
<dbReference type="Proteomes" id="UP000308697">
    <property type="component" value="Unassembled WGS sequence"/>
</dbReference>
<gene>
    <name evidence="1" type="ORF">FCH28_09665</name>
</gene>
<protein>
    <submittedName>
        <fullName evidence="1">Uncharacterized protein</fullName>
    </submittedName>
</protein>
<sequence length="74" mass="8093">MKVKRIAAGSYEVHTASGIYGLENCPAENPRATGLPSGPRWMLTYPGEYTADAEFGTKRDAVASVRAFEESKQR</sequence>
<dbReference type="AlphaFoldDB" id="A0A4U0NMK1"/>
<comment type="caution">
    <text evidence="1">The sequence shown here is derived from an EMBL/GenBank/DDBJ whole genome shotgun (WGS) entry which is preliminary data.</text>
</comment>
<organism evidence="1 2">
    <name type="scientific">Streptomyces piniterrae</name>
    <dbReference type="NCBI Taxonomy" id="2571125"/>
    <lineage>
        <taxon>Bacteria</taxon>
        <taxon>Bacillati</taxon>
        <taxon>Actinomycetota</taxon>
        <taxon>Actinomycetes</taxon>
        <taxon>Kitasatosporales</taxon>
        <taxon>Streptomycetaceae</taxon>
        <taxon>Streptomyces</taxon>
    </lineage>
</organism>
<evidence type="ECO:0000313" key="2">
    <source>
        <dbReference type="Proteomes" id="UP000308697"/>
    </source>
</evidence>
<dbReference type="RefSeq" id="WP_136739363.1">
    <property type="nucleotide sequence ID" value="NZ_SUMB01000003.1"/>
</dbReference>
<reference evidence="1 2" key="1">
    <citation type="submission" date="2019-04" db="EMBL/GenBank/DDBJ databases">
        <title>Streptomyces piniterrae sp. nov., a heliquinomycin-producing actinomycete isolated from rhizosphere soil of Pinus yunnanensis.</title>
        <authorList>
            <person name="Zhuang X."/>
            <person name="Zhao J."/>
        </authorList>
    </citation>
    <scope>NUCLEOTIDE SEQUENCE [LARGE SCALE GENOMIC DNA]</scope>
    <source>
        <strain evidence="2">jys28</strain>
    </source>
</reference>
<dbReference type="EMBL" id="SUMB01000003">
    <property type="protein sequence ID" value="TJZ55597.1"/>
    <property type="molecule type" value="Genomic_DNA"/>
</dbReference>
<proteinExistence type="predicted"/>